<keyword evidence="5" id="KW-0238">DNA-binding</keyword>
<dbReference type="InterPro" id="IPR013325">
    <property type="entry name" value="RNA_pol_sigma_r2"/>
</dbReference>
<keyword evidence="6" id="KW-0804">Transcription</keyword>
<name>A0A0N7FUW2_9ACTN</name>
<evidence type="ECO:0000313" key="9">
    <source>
        <dbReference type="EMBL" id="ALG85471.1"/>
    </source>
</evidence>
<dbReference type="GO" id="GO:0006352">
    <property type="term" value="P:DNA-templated transcription initiation"/>
    <property type="evidence" value="ECO:0007669"/>
    <property type="project" value="InterPro"/>
</dbReference>
<comment type="similarity">
    <text evidence="1">Belongs to the sigma-70 factor family. ECF subfamily.</text>
</comment>
<dbReference type="PANTHER" id="PTHR30173">
    <property type="entry name" value="SIGMA 19 FACTOR"/>
    <property type="match status" value="1"/>
</dbReference>
<dbReference type="AlphaFoldDB" id="A0A0N7FUW2"/>
<organism evidence="9 10">
    <name type="scientific">Gordonia phthalatica</name>
    <dbReference type="NCBI Taxonomy" id="1136941"/>
    <lineage>
        <taxon>Bacteria</taxon>
        <taxon>Bacillati</taxon>
        <taxon>Actinomycetota</taxon>
        <taxon>Actinomycetes</taxon>
        <taxon>Mycobacteriales</taxon>
        <taxon>Gordoniaceae</taxon>
        <taxon>Gordonia</taxon>
    </lineage>
</organism>
<dbReference type="NCBIfam" id="TIGR02957">
    <property type="entry name" value="SigX4"/>
    <property type="match status" value="1"/>
</dbReference>
<dbReference type="SUPFAM" id="SSF88946">
    <property type="entry name" value="Sigma2 domain of RNA polymerase sigma factors"/>
    <property type="match status" value="1"/>
</dbReference>
<dbReference type="SUPFAM" id="SSF54427">
    <property type="entry name" value="NTF2-like"/>
    <property type="match status" value="1"/>
</dbReference>
<keyword evidence="10" id="KW-1185">Reference proteome</keyword>
<proteinExistence type="inferred from homology"/>
<dbReference type="Pfam" id="PF08281">
    <property type="entry name" value="Sigma70_r4_2"/>
    <property type="match status" value="1"/>
</dbReference>
<evidence type="ECO:0000256" key="1">
    <source>
        <dbReference type="ARBA" id="ARBA00010641"/>
    </source>
</evidence>
<dbReference type="PANTHER" id="PTHR30173:SF36">
    <property type="entry name" value="ECF RNA POLYMERASE SIGMA FACTOR SIGJ"/>
    <property type="match status" value="1"/>
</dbReference>
<dbReference type="STRING" id="1136941.ACH46_14570"/>
<dbReference type="EMBL" id="CP011853">
    <property type="protein sequence ID" value="ALG85471.1"/>
    <property type="molecule type" value="Genomic_DNA"/>
</dbReference>
<keyword evidence="3" id="KW-0805">Transcription regulation</keyword>
<dbReference type="GO" id="GO:0003677">
    <property type="term" value="F:DNA binding"/>
    <property type="evidence" value="ECO:0007669"/>
    <property type="project" value="UniProtKB-KW"/>
</dbReference>
<dbReference type="InterPro" id="IPR014284">
    <property type="entry name" value="RNA_pol_sigma-70_dom"/>
</dbReference>
<dbReference type="GO" id="GO:0016987">
    <property type="term" value="F:sigma factor activity"/>
    <property type="evidence" value="ECO:0007669"/>
    <property type="project" value="UniProtKB-KW"/>
</dbReference>
<protein>
    <submittedName>
        <fullName evidence="9">RNA polymerase sigma24 factor</fullName>
    </submittedName>
</protein>
<evidence type="ECO:0000259" key="8">
    <source>
        <dbReference type="Pfam" id="PF08281"/>
    </source>
</evidence>
<dbReference type="PATRIC" id="fig|1136941.3.peg.2976"/>
<dbReference type="Gene3D" id="3.10.450.50">
    <property type="match status" value="1"/>
</dbReference>
<dbReference type="Proteomes" id="UP000063789">
    <property type="component" value="Chromosome"/>
</dbReference>
<accession>A0A0N7FUW2</accession>
<dbReference type="KEGG" id="goq:ACH46_14570"/>
<dbReference type="InterPro" id="IPR013324">
    <property type="entry name" value="RNA_pol_sigma_r3/r4-like"/>
</dbReference>
<dbReference type="InterPro" id="IPR052704">
    <property type="entry name" value="ECF_Sigma-70_Domain"/>
</dbReference>
<dbReference type="SUPFAM" id="SSF88659">
    <property type="entry name" value="Sigma3 and sigma4 domains of RNA polymerase sigma factors"/>
    <property type="match status" value="1"/>
</dbReference>
<evidence type="ECO:0000256" key="2">
    <source>
        <dbReference type="ARBA" id="ARBA00011344"/>
    </source>
</evidence>
<dbReference type="Gene3D" id="1.10.10.10">
    <property type="entry name" value="Winged helix-like DNA-binding domain superfamily/Winged helix DNA-binding domain"/>
    <property type="match status" value="1"/>
</dbReference>
<dbReference type="NCBIfam" id="TIGR02937">
    <property type="entry name" value="sigma70-ECF"/>
    <property type="match status" value="1"/>
</dbReference>
<dbReference type="CDD" id="cd06171">
    <property type="entry name" value="Sigma70_r4"/>
    <property type="match status" value="1"/>
</dbReference>
<evidence type="ECO:0000256" key="3">
    <source>
        <dbReference type="ARBA" id="ARBA00023015"/>
    </source>
</evidence>
<dbReference type="InterPro" id="IPR036388">
    <property type="entry name" value="WH-like_DNA-bd_sf"/>
</dbReference>
<evidence type="ECO:0000256" key="6">
    <source>
        <dbReference type="ARBA" id="ARBA00023163"/>
    </source>
</evidence>
<dbReference type="OrthoDB" id="3211555at2"/>
<feature type="domain" description="RNA polymerase sigma-70 region 2" evidence="7">
    <location>
        <begin position="17"/>
        <end position="82"/>
    </location>
</feature>
<dbReference type="RefSeq" id="WP_062393557.1">
    <property type="nucleotide sequence ID" value="NZ_CP011853.1"/>
</dbReference>
<dbReference type="Gene3D" id="1.10.1740.10">
    <property type="match status" value="1"/>
</dbReference>
<dbReference type="InterPro" id="IPR032710">
    <property type="entry name" value="NTF2-like_dom_sf"/>
</dbReference>
<evidence type="ECO:0000313" key="10">
    <source>
        <dbReference type="Proteomes" id="UP000063789"/>
    </source>
</evidence>
<reference evidence="10" key="1">
    <citation type="submission" date="2015-06" db="EMBL/GenBank/DDBJ databases">
        <title>Complete genome sequence and metabolic analysis of phthalate degradation pathway in Gordonia sp. QH-11.</title>
        <authorList>
            <person name="Jin D."/>
            <person name="Kong X."/>
            <person name="Bai Z."/>
        </authorList>
    </citation>
    <scope>NUCLEOTIDE SEQUENCE [LARGE SCALE GENOMIC DNA]</scope>
    <source>
        <strain evidence="10">QH-11</strain>
    </source>
</reference>
<evidence type="ECO:0000259" key="7">
    <source>
        <dbReference type="Pfam" id="PF04542"/>
    </source>
</evidence>
<sequence length="309" mass="33354">MTGPAERTEQVPGLADFAAHRPLLFSIAYEILGSVADAEDVLSESWLKWQDGDRSDVENPRAYLARIVTRQALNAARSASRRRETYVGPWLPEPLEEPSEDTGLDHVLTGEAVTTAMLLVLESLTPDERAVFVLREVFDFGYPEIADAVGKTQPTVRQIAHRARNHVRAHRTTAVADPTQAQAVVERFLLAAATGEVQTLMDLLAPGVVYLGDGGGVVAAARRPVEGADHVARMLIGLLKRASVESDVGMRMTTANGMPAVVVTIDGDLDTVMSVEVADGLVTAVYAVRNPEKLEGFRISSDRRDGSSS</sequence>
<dbReference type="InterPro" id="IPR014303">
    <property type="entry name" value="RNA_pol_sigma-70_ECF"/>
</dbReference>
<dbReference type="InterPro" id="IPR007627">
    <property type="entry name" value="RNA_pol_sigma70_r2"/>
</dbReference>
<reference evidence="9 10" key="2">
    <citation type="journal article" date="2017" name="Int. J. Syst. Evol. Microbiol.">
        <title>Gordonia phthalatica sp. nov., a di-n-butyl phthalate-degrading bacterium isolated from activated sludge.</title>
        <authorList>
            <person name="Jin D."/>
            <person name="Kong X."/>
            <person name="Jia M."/>
            <person name="Yu X."/>
            <person name="Wang X."/>
            <person name="Zhuang X."/>
            <person name="Deng Y."/>
            <person name="Bai Z."/>
        </authorList>
    </citation>
    <scope>NUCLEOTIDE SEQUENCE [LARGE SCALE GENOMIC DNA]</scope>
    <source>
        <strain evidence="9 10">QH-11</strain>
    </source>
</reference>
<evidence type="ECO:0000256" key="4">
    <source>
        <dbReference type="ARBA" id="ARBA00023082"/>
    </source>
</evidence>
<comment type="subunit">
    <text evidence="2">Interacts transiently with the RNA polymerase catalytic core formed by RpoA, RpoB, RpoC and RpoZ (2 alpha, 1 beta, 1 beta' and 1 omega subunit) to form the RNA polymerase holoenzyme that can initiate transcription.</text>
</comment>
<keyword evidence="4" id="KW-0731">Sigma factor</keyword>
<gene>
    <name evidence="9" type="ORF">ACH46_14570</name>
</gene>
<evidence type="ECO:0000256" key="5">
    <source>
        <dbReference type="ARBA" id="ARBA00023125"/>
    </source>
</evidence>
<dbReference type="Pfam" id="PF04542">
    <property type="entry name" value="Sigma70_r2"/>
    <property type="match status" value="1"/>
</dbReference>
<dbReference type="InterPro" id="IPR013249">
    <property type="entry name" value="RNA_pol_sigma70_r4_t2"/>
</dbReference>
<feature type="domain" description="RNA polymerase sigma factor 70 region 4 type 2" evidence="8">
    <location>
        <begin position="117"/>
        <end position="166"/>
    </location>
</feature>
<dbReference type="NCBIfam" id="NF007214">
    <property type="entry name" value="PRK09636.1"/>
    <property type="match status" value="1"/>
</dbReference>